<name>A0ABT3DD96_9BACI</name>
<evidence type="ECO:0000313" key="3">
    <source>
        <dbReference type="Proteomes" id="UP001526147"/>
    </source>
</evidence>
<dbReference type="InterPro" id="IPR051695">
    <property type="entry name" value="Phosphoglycerate_Mutase"/>
</dbReference>
<dbReference type="SMART" id="SM00855">
    <property type="entry name" value="PGAM"/>
    <property type="match status" value="1"/>
</dbReference>
<evidence type="ECO:0000313" key="2">
    <source>
        <dbReference type="EMBL" id="MCV9885010.1"/>
    </source>
</evidence>
<dbReference type="Proteomes" id="UP001526147">
    <property type="component" value="Unassembled WGS sequence"/>
</dbReference>
<keyword evidence="3" id="KW-1185">Reference proteome</keyword>
<organism evidence="2 3">
    <name type="scientific">Metabacillus halosaccharovorans</name>
    <dbReference type="NCBI Taxonomy" id="930124"/>
    <lineage>
        <taxon>Bacteria</taxon>
        <taxon>Bacillati</taxon>
        <taxon>Bacillota</taxon>
        <taxon>Bacilli</taxon>
        <taxon>Bacillales</taxon>
        <taxon>Bacillaceae</taxon>
        <taxon>Metabacillus</taxon>
    </lineage>
</organism>
<reference evidence="2 3" key="1">
    <citation type="submission" date="2022-10" db="EMBL/GenBank/DDBJ databases">
        <title>Draft genome assembly of moderately radiation resistant bacterium Metabacillus halosaccharovorans.</title>
        <authorList>
            <person name="Pal S."/>
            <person name="Gopinathan A."/>
        </authorList>
    </citation>
    <scope>NUCLEOTIDE SEQUENCE [LARGE SCALE GENOMIC DNA]</scope>
    <source>
        <strain evidence="2 3">VITHBRA001</strain>
    </source>
</reference>
<gene>
    <name evidence="2" type="ORF">OIH86_05035</name>
</gene>
<dbReference type="Gene3D" id="3.40.50.1240">
    <property type="entry name" value="Phosphoglycerate mutase-like"/>
    <property type="match status" value="1"/>
</dbReference>
<sequence length="209" mass="24670">MGTCRHVDLLLIRHGLTQWNQDKRYLGHTDQGLLHSELPILDGLKSELKLRKFDHIFTSDLKRCLETFHYFDFQQEPILDHRLREMIFGDWEGKTYTELKDMQTYRNWLDNWELAPVPNGESAPIFKARIDSFFQELFHDIDTQKETQKILIITHGGVIRYTVSKYVASSSFWNVSITHGQGLQISFEKKEGEWRCSSFSEVLSQEKEK</sequence>
<proteinExistence type="predicted"/>
<comment type="caution">
    <text evidence="2">The sequence shown here is derived from an EMBL/GenBank/DDBJ whole genome shotgun (WGS) entry which is preliminary data.</text>
</comment>
<dbReference type="PANTHER" id="PTHR46517:SF1">
    <property type="entry name" value="FRUCTOSE-2,6-BISPHOSPHATASE TIGAR"/>
    <property type="match status" value="1"/>
</dbReference>
<dbReference type="Pfam" id="PF00300">
    <property type="entry name" value="His_Phos_1"/>
    <property type="match status" value="1"/>
</dbReference>
<dbReference type="RefSeq" id="WP_264141877.1">
    <property type="nucleotide sequence ID" value="NZ_JAOYEY010000028.1"/>
</dbReference>
<protein>
    <submittedName>
        <fullName evidence="2">Histidine phosphatase family protein</fullName>
    </submittedName>
</protein>
<dbReference type="CDD" id="cd07067">
    <property type="entry name" value="HP_PGM_like"/>
    <property type="match status" value="1"/>
</dbReference>
<evidence type="ECO:0000256" key="1">
    <source>
        <dbReference type="ARBA" id="ARBA00022801"/>
    </source>
</evidence>
<dbReference type="InterPro" id="IPR029033">
    <property type="entry name" value="His_PPase_superfam"/>
</dbReference>
<keyword evidence="1" id="KW-0378">Hydrolase</keyword>
<dbReference type="InterPro" id="IPR013078">
    <property type="entry name" value="His_Pase_superF_clade-1"/>
</dbReference>
<accession>A0ABT3DD96</accession>
<dbReference type="PANTHER" id="PTHR46517">
    <property type="entry name" value="FRUCTOSE-2,6-BISPHOSPHATASE TIGAR"/>
    <property type="match status" value="1"/>
</dbReference>
<dbReference type="EMBL" id="JAOYEY010000028">
    <property type="protein sequence ID" value="MCV9885010.1"/>
    <property type="molecule type" value="Genomic_DNA"/>
</dbReference>
<dbReference type="SUPFAM" id="SSF53254">
    <property type="entry name" value="Phosphoglycerate mutase-like"/>
    <property type="match status" value="1"/>
</dbReference>